<keyword evidence="2" id="KW-1185">Reference proteome</keyword>
<dbReference type="AlphaFoldDB" id="W0I4W6"/>
<organism evidence="1 2">
    <name type="scientific">Thermococcus paralvinellae</name>
    <dbReference type="NCBI Taxonomy" id="582419"/>
    <lineage>
        <taxon>Archaea</taxon>
        <taxon>Methanobacteriati</taxon>
        <taxon>Methanobacteriota</taxon>
        <taxon>Thermococci</taxon>
        <taxon>Thermococcales</taxon>
        <taxon>Thermococcaceae</taxon>
        <taxon>Thermococcus</taxon>
    </lineage>
</organism>
<gene>
    <name evidence="1" type="ORF">TES1_0073</name>
</gene>
<accession>W0I4W6</accession>
<protein>
    <recommendedName>
        <fullName evidence="3">Lipoprotein</fullName>
    </recommendedName>
</protein>
<proteinExistence type="predicted"/>
<evidence type="ECO:0000313" key="1">
    <source>
        <dbReference type="EMBL" id="AHF79470.1"/>
    </source>
</evidence>
<dbReference type="KEGG" id="ths:TES1_0073"/>
<evidence type="ECO:0000313" key="2">
    <source>
        <dbReference type="Proteomes" id="UP000019027"/>
    </source>
</evidence>
<dbReference type="PROSITE" id="PS51257">
    <property type="entry name" value="PROKAR_LIPOPROTEIN"/>
    <property type="match status" value="1"/>
</dbReference>
<dbReference type="HOGENOM" id="CLU_1253648_0_0_2"/>
<dbReference type="STRING" id="582419.TES1_0073"/>
<name>W0I4W6_9EURY</name>
<sequence length="220" mass="25138">MKVNILISILIVFILTAGCIQHQSTSSSESTLSLYGKYYIGDIPSKRTIQITSLPPLKYKRIRIYRVKDYIENTTMLCSKEEFVEIVSSNKSKPEFACINGAYGKVFDTSLKELWSLPKNSTVYYMPILIVRTPPPIEINETEYIIGVNALYYCTPTVEKKNWTLKLYYPSDEGILRFKIYVNASIVESFQGKNVLFALDKAFIKNNTVIAEYSPYCISP</sequence>
<dbReference type="EMBL" id="CP006965">
    <property type="protein sequence ID" value="AHF79470.1"/>
    <property type="molecule type" value="Genomic_DNA"/>
</dbReference>
<reference evidence="1 2" key="1">
    <citation type="journal article" date="2014" name="Int. J. Syst. Evol. Microbiol.">
        <title>Thermococcus paralvinellae sp. nov. and Thermococcus cleftensis sp. nov. of hyperthermophilic heterotrophs from deep-sea hydrothermal vents.</title>
        <authorList>
            <person name="Hensley S.A."/>
            <person name="Jung J.H."/>
            <person name="Park C.S."/>
            <person name="Holden J.F."/>
        </authorList>
    </citation>
    <scope>NUCLEOTIDE SEQUENCE [LARGE SCALE GENOMIC DNA]</scope>
    <source>
        <strain evidence="1 2">ES1</strain>
    </source>
</reference>
<dbReference type="Proteomes" id="UP000019027">
    <property type="component" value="Chromosome"/>
</dbReference>
<evidence type="ECO:0008006" key="3">
    <source>
        <dbReference type="Google" id="ProtNLM"/>
    </source>
</evidence>